<evidence type="ECO:0000256" key="1">
    <source>
        <dbReference type="SAM" id="Phobius"/>
    </source>
</evidence>
<evidence type="ECO:0000313" key="2">
    <source>
        <dbReference type="EMBL" id="MFD1223758.1"/>
    </source>
</evidence>
<keyword evidence="3" id="KW-1185">Reference proteome</keyword>
<protein>
    <recommendedName>
        <fullName evidence="4">DUF4190 domain-containing protein</fullName>
    </recommendedName>
</protein>
<dbReference type="EMBL" id="JBHTLU010000036">
    <property type="protein sequence ID" value="MFD1223758.1"/>
    <property type="molecule type" value="Genomic_DNA"/>
</dbReference>
<organism evidence="2 3">
    <name type="scientific">Paenibacillus vulneris</name>
    <dbReference type="NCBI Taxonomy" id="1133364"/>
    <lineage>
        <taxon>Bacteria</taxon>
        <taxon>Bacillati</taxon>
        <taxon>Bacillota</taxon>
        <taxon>Bacilli</taxon>
        <taxon>Bacillales</taxon>
        <taxon>Paenibacillaceae</taxon>
        <taxon>Paenibacillus</taxon>
    </lineage>
</organism>
<evidence type="ECO:0008006" key="4">
    <source>
        <dbReference type="Google" id="ProtNLM"/>
    </source>
</evidence>
<feature type="transmembrane region" description="Helical" evidence="1">
    <location>
        <begin position="63"/>
        <end position="92"/>
    </location>
</feature>
<comment type="caution">
    <text evidence="2">The sequence shown here is derived from an EMBL/GenBank/DDBJ whole genome shotgun (WGS) entry which is preliminary data.</text>
</comment>
<dbReference type="RefSeq" id="WP_079910885.1">
    <property type="nucleotide sequence ID" value="NZ_BAABJG010000014.1"/>
</dbReference>
<name>A0ABW3US60_9BACL</name>
<dbReference type="Proteomes" id="UP001597180">
    <property type="component" value="Unassembled WGS sequence"/>
</dbReference>
<feature type="transmembrane region" description="Helical" evidence="1">
    <location>
        <begin position="29"/>
        <end position="51"/>
    </location>
</feature>
<proteinExistence type="predicted"/>
<keyword evidence="1" id="KW-1133">Transmembrane helix</keyword>
<gene>
    <name evidence="2" type="ORF">ACFQ4B_26910</name>
</gene>
<sequence length="100" mass="11086">MSNARIAMLVTALLEGILGIPLLGGSIVIGFSYTPLFVMFVLHIITLVLALKEYKDIHGSIAGIITSCIAWIPIVGMICHILTAILLFVSYFKYQYGRWR</sequence>
<keyword evidence="1" id="KW-0812">Transmembrane</keyword>
<evidence type="ECO:0000313" key="3">
    <source>
        <dbReference type="Proteomes" id="UP001597180"/>
    </source>
</evidence>
<reference evidence="3" key="1">
    <citation type="journal article" date="2019" name="Int. J. Syst. Evol. Microbiol.">
        <title>The Global Catalogue of Microorganisms (GCM) 10K type strain sequencing project: providing services to taxonomists for standard genome sequencing and annotation.</title>
        <authorList>
            <consortium name="The Broad Institute Genomics Platform"/>
            <consortium name="The Broad Institute Genome Sequencing Center for Infectious Disease"/>
            <person name="Wu L."/>
            <person name="Ma J."/>
        </authorList>
    </citation>
    <scope>NUCLEOTIDE SEQUENCE [LARGE SCALE GENOMIC DNA]</scope>
    <source>
        <strain evidence="3">CCUG 53270</strain>
    </source>
</reference>
<accession>A0ABW3US60</accession>
<keyword evidence="1" id="KW-0472">Membrane</keyword>